<sequence length="121" mass="13333">MTAALRFAQVVVDCEHASRLGGFYAELLDRPLAEDPNEYFAFIPASTDPPFPGLMFLQVPEPRAGKNRLHIDLMTEDKDAAVARAIALGATHLGDFDEYGAVWTTLADPEGNMFDIAIHRE</sequence>
<evidence type="ECO:0000313" key="3">
    <source>
        <dbReference type="Proteomes" id="UP001501490"/>
    </source>
</evidence>
<gene>
    <name evidence="2" type="ORF">GCM10022236_46970</name>
</gene>
<name>A0ABP7AT47_9ACTN</name>
<evidence type="ECO:0000313" key="2">
    <source>
        <dbReference type="EMBL" id="GAA3639082.1"/>
    </source>
</evidence>
<evidence type="ECO:0000259" key="1">
    <source>
        <dbReference type="PROSITE" id="PS51819"/>
    </source>
</evidence>
<dbReference type="Gene3D" id="3.10.180.10">
    <property type="entry name" value="2,3-Dihydroxybiphenyl 1,2-Dioxygenase, domain 1"/>
    <property type="match status" value="1"/>
</dbReference>
<dbReference type="PANTHER" id="PTHR35908:SF1">
    <property type="entry name" value="CONSERVED PROTEIN"/>
    <property type="match status" value="1"/>
</dbReference>
<feature type="domain" description="VOC" evidence="1">
    <location>
        <begin position="6"/>
        <end position="119"/>
    </location>
</feature>
<dbReference type="Pfam" id="PF18029">
    <property type="entry name" value="Glyoxalase_6"/>
    <property type="match status" value="1"/>
</dbReference>
<dbReference type="SUPFAM" id="SSF54593">
    <property type="entry name" value="Glyoxalase/Bleomycin resistance protein/Dihydroxybiphenyl dioxygenase"/>
    <property type="match status" value="1"/>
</dbReference>
<dbReference type="Proteomes" id="UP001501490">
    <property type="component" value="Unassembled WGS sequence"/>
</dbReference>
<keyword evidence="3" id="KW-1185">Reference proteome</keyword>
<dbReference type="PROSITE" id="PS51819">
    <property type="entry name" value="VOC"/>
    <property type="match status" value="1"/>
</dbReference>
<protein>
    <submittedName>
        <fullName evidence="2">VOC family protein</fullName>
    </submittedName>
</protein>
<dbReference type="InterPro" id="IPR029068">
    <property type="entry name" value="Glyas_Bleomycin-R_OHBP_Dase"/>
</dbReference>
<proteinExistence type="predicted"/>
<dbReference type="InterPro" id="IPR041581">
    <property type="entry name" value="Glyoxalase_6"/>
</dbReference>
<accession>A0ABP7AT47</accession>
<dbReference type="RefSeq" id="WP_344809188.1">
    <property type="nucleotide sequence ID" value="NZ_BAABAB010000049.1"/>
</dbReference>
<dbReference type="PANTHER" id="PTHR35908">
    <property type="entry name" value="HYPOTHETICAL FUSION PROTEIN"/>
    <property type="match status" value="1"/>
</dbReference>
<reference evidence="3" key="1">
    <citation type="journal article" date="2019" name="Int. J. Syst. Evol. Microbiol.">
        <title>The Global Catalogue of Microorganisms (GCM) 10K type strain sequencing project: providing services to taxonomists for standard genome sequencing and annotation.</title>
        <authorList>
            <consortium name="The Broad Institute Genomics Platform"/>
            <consortium name="The Broad Institute Genome Sequencing Center for Infectious Disease"/>
            <person name="Wu L."/>
            <person name="Ma J."/>
        </authorList>
    </citation>
    <scope>NUCLEOTIDE SEQUENCE [LARGE SCALE GENOMIC DNA]</scope>
    <source>
        <strain evidence="3">JCM 16929</strain>
    </source>
</reference>
<organism evidence="2 3">
    <name type="scientific">Microlunatus ginsengisoli</name>
    <dbReference type="NCBI Taxonomy" id="363863"/>
    <lineage>
        <taxon>Bacteria</taxon>
        <taxon>Bacillati</taxon>
        <taxon>Actinomycetota</taxon>
        <taxon>Actinomycetes</taxon>
        <taxon>Propionibacteriales</taxon>
        <taxon>Propionibacteriaceae</taxon>
        <taxon>Microlunatus</taxon>
    </lineage>
</organism>
<dbReference type="EMBL" id="BAABAB010000049">
    <property type="protein sequence ID" value="GAA3639082.1"/>
    <property type="molecule type" value="Genomic_DNA"/>
</dbReference>
<dbReference type="InterPro" id="IPR037523">
    <property type="entry name" value="VOC_core"/>
</dbReference>
<comment type="caution">
    <text evidence="2">The sequence shown here is derived from an EMBL/GenBank/DDBJ whole genome shotgun (WGS) entry which is preliminary data.</text>
</comment>